<feature type="transmembrane region" description="Helical" evidence="5">
    <location>
        <begin position="74"/>
        <end position="93"/>
    </location>
</feature>
<comment type="subcellular location">
    <subcellularLocation>
        <location evidence="1">Membrane</location>
        <topology evidence="1">Multi-pass membrane protein</topology>
    </subcellularLocation>
</comment>
<protein>
    <submittedName>
        <fullName evidence="6">Transmembrane BAX inhibitor motif-containing protein 4</fullName>
    </submittedName>
</protein>
<feature type="transmembrane region" description="Helical" evidence="5">
    <location>
        <begin position="105"/>
        <end position="125"/>
    </location>
</feature>
<reference evidence="6 7" key="2">
    <citation type="submission" date="2019-01" db="EMBL/GenBank/DDBJ databases">
        <title>The decoding of complex shrimp genome reveals the adaptation for benthos swimmer, frequently molting mechanism and breeding impact on genome.</title>
        <authorList>
            <person name="Sun Y."/>
            <person name="Gao Y."/>
            <person name="Yu Y."/>
        </authorList>
    </citation>
    <scope>NUCLEOTIDE SEQUENCE [LARGE SCALE GENOMIC DNA]</scope>
    <source>
        <tissue evidence="6">Muscle</tissue>
    </source>
</reference>
<sequence length="243" mass="26781">MSTPLLIPQNLSQGEKGGIANDFMYSNNVAGSHIYIRMGFLRKVYGLLSVQLLVTTVVAATCAYTPVLKDTIHANPWLLIMCLPLALGVLIALHVKRHHVPVNFLLLGAFTIIESITVGVAVSMYEAESVVKVFVLTLAITFGLTAYTFQTKRDFTKMGAGLMITLIILIGVGFMNMFLGSTGLELVLSGFGALIFCLFIVYDTQMMMEKLSPEEYILATINLYLDILNLFLELLRIFGDRKG</sequence>
<dbReference type="Proteomes" id="UP000283509">
    <property type="component" value="Unassembled WGS sequence"/>
</dbReference>
<dbReference type="GO" id="GO:0016020">
    <property type="term" value="C:membrane"/>
    <property type="evidence" value="ECO:0007669"/>
    <property type="project" value="UniProtKB-SubCell"/>
</dbReference>
<reference evidence="6 7" key="1">
    <citation type="submission" date="2018-04" db="EMBL/GenBank/DDBJ databases">
        <authorList>
            <person name="Zhang X."/>
            <person name="Yuan J."/>
            <person name="Li F."/>
            <person name="Xiang J."/>
        </authorList>
    </citation>
    <scope>NUCLEOTIDE SEQUENCE [LARGE SCALE GENOMIC DNA]</scope>
    <source>
        <tissue evidence="6">Muscle</tissue>
    </source>
</reference>
<dbReference type="InterPro" id="IPR006214">
    <property type="entry name" value="Bax_inhibitor_1-related"/>
</dbReference>
<evidence type="ECO:0000256" key="3">
    <source>
        <dbReference type="ARBA" id="ARBA00022989"/>
    </source>
</evidence>
<evidence type="ECO:0000256" key="4">
    <source>
        <dbReference type="ARBA" id="ARBA00023136"/>
    </source>
</evidence>
<feature type="transmembrane region" description="Helical" evidence="5">
    <location>
        <begin position="44"/>
        <end position="68"/>
    </location>
</feature>
<dbReference type="AlphaFoldDB" id="A0A423SFN9"/>
<feature type="transmembrane region" description="Helical" evidence="5">
    <location>
        <begin position="186"/>
        <end position="204"/>
    </location>
</feature>
<keyword evidence="4 5" id="KW-0472">Membrane</keyword>
<dbReference type="Pfam" id="PF01027">
    <property type="entry name" value="Bax1-I"/>
    <property type="match status" value="1"/>
</dbReference>
<organism evidence="6 7">
    <name type="scientific">Penaeus vannamei</name>
    <name type="common">Whiteleg shrimp</name>
    <name type="synonym">Litopenaeus vannamei</name>
    <dbReference type="NCBI Taxonomy" id="6689"/>
    <lineage>
        <taxon>Eukaryota</taxon>
        <taxon>Metazoa</taxon>
        <taxon>Ecdysozoa</taxon>
        <taxon>Arthropoda</taxon>
        <taxon>Crustacea</taxon>
        <taxon>Multicrustacea</taxon>
        <taxon>Malacostraca</taxon>
        <taxon>Eumalacostraca</taxon>
        <taxon>Eucarida</taxon>
        <taxon>Decapoda</taxon>
        <taxon>Dendrobranchiata</taxon>
        <taxon>Penaeoidea</taxon>
        <taxon>Penaeidae</taxon>
        <taxon>Penaeus</taxon>
    </lineage>
</organism>
<feature type="transmembrane region" description="Helical" evidence="5">
    <location>
        <begin position="131"/>
        <end position="149"/>
    </location>
</feature>
<dbReference type="GO" id="GO:0043066">
    <property type="term" value="P:negative regulation of apoptotic process"/>
    <property type="evidence" value="ECO:0007669"/>
    <property type="project" value="TreeGrafter"/>
</dbReference>
<evidence type="ECO:0000256" key="2">
    <source>
        <dbReference type="ARBA" id="ARBA00022692"/>
    </source>
</evidence>
<evidence type="ECO:0000313" key="7">
    <source>
        <dbReference type="Proteomes" id="UP000283509"/>
    </source>
</evidence>
<dbReference type="PANTHER" id="PTHR23291:SF50">
    <property type="entry name" value="PROTEIN LIFEGUARD 4"/>
    <property type="match status" value="1"/>
</dbReference>
<keyword evidence="7" id="KW-1185">Reference proteome</keyword>
<name>A0A423SFN9_PENVA</name>
<comment type="similarity">
    <text evidence="5">Belongs to the BI1 family.</text>
</comment>
<evidence type="ECO:0000256" key="5">
    <source>
        <dbReference type="RuleBase" id="RU004379"/>
    </source>
</evidence>
<gene>
    <name evidence="6" type="ORF">C7M84_019109</name>
</gene>
<keyword evidence="3 5" id="KW-1133">Transmembrane helix</keyword>
<dbReference type="PANTHER" id="PTHR23291">
    <property type="entry name" value="BAX INHIBITOR-RELATED"/>
    <property type="match status" value="1"/>
</dbReference>
<evidence type="ECO:0000313" key="6">
    <source>
        <dbReference type="EMBL" id="ROT63030.1"/>
    </source>
</evidence>
<comment type="caution">
    <text evidence="6">The sequence shown here is derived from an EMBL/GenBank/DDBJ whole genome shotgun (WGS) entry which is preliminary data.</text>
</comment>
<dbReference type="STRING" id="6689.A0A423SFN9"/>
<accession>A0A423SFN9</accession>
<evidence type="ECO:0000256" key="1">
    <source>
        <dbReference type="ARBA" id="ARBA00004141"/>
    </source>
</evidence>
<proteinExistence type="inferred from homology"/>
<keyword evidence="2 5" id="KW-0812">Transmembrane</keyword>
<dbReference type="EMBL" id="QCYY01003504">
    <property type="protein sequence ID" value="ROT63030.1"/>
    <property type="molecule type" value="Genomic_DNA"/>
</dbReference>
<dbReference type="OrthoDB" id="7933078at2759"/>
<feature type="transmembrane region" description="Helical" evidence="5">
    <location>
        <begin position="161"/>
        <end position="180"/>
    </location>
</feature>